<evidence type="ECO:0000313" key="1">
    <source>
        <dbReference type="EMBL" id="OSQ49814.1"/>
    </source>
</evidence>
<comment type="caution">
    <text evidence="1">The sequence shown here is derived from an EMBL/GenBank/DDBJ whole genome shotgun (WGS) entry which is preliminary data.</text>
</comment>
<evidence type="ECO:0000313" key="2">
    <source>
        <dbReference type="Proteomes" id="UP000193926"/>
    </source>
</evidence>
<protein>
    <submittedName>
        <fullName evidence="1">Uncharacterized protein</fullName>
    </submittedName>
</protein>
<accession>A0A1X4NJD2</accession>
<dbReference type="Proteomes" id="UP000193926">
    <property type="component" value="Unassembled WGS sequence"/>
</dbReference>
<proteinExistence type="predicted"/>
<keyword evidence="2" id="KW-1185">Reference proteome</keyword>
<organism evidence="1 2">
    <name type="scientific">Marivita geojedonensis</name>
    <dbReference type="NCBI Taxonomy" id="1123756"/>
    <lineage>
        <taxon>Bacteria</taxon>
        <taxon>Pseudomonadati</taxon>
        <taxon>Pseudomonadota</taxon>
        <taxon>Alphaproteobacteria</taxon>
        <taxon>Rhodobacterales</taxon>
        <taxon>Roseobacteraceae</taxon>
        <taxon>Marivita</taxon>
    </lineage>
</organism>
<dbReference type="AlphaFoldDB" id="A0A1X4NJD2"/>
<sequence>MPFSHYDRLLDSISIGAVVFSCIDFQDNPADKARKMAIPIAAFGKRANPLPSKTEHFAHKV</sequence>
<dbReference type="EMBL" id="JFKC01000013">
    <property type="protein sequence ID" value="OSQ49814.1"/>
    <property type="molecule type" value="Genomic_DNA"/>
</dbReference>
<gene>
    <name evidence="1" type="ORF">MGEO_13405</name>
</gene>
<reference evidence="1 2" key="1">
    <citation type="submission" date="2014-03" db="EMBL/GenBank/DDBJ databases">
        <title>The draft genome sequence of Marivita geojedonensis KCTC 23882.</title>
        <authorList>
            <person name="Lai Q."/>
            <person name="Shao Z."/>
        </authorList>
    </citation>
    <scope>NUCLEOTIDE SEQUENCE [LARGE SCALE GENOMIC DNA]</scope>
    <source>
        <strain evidence="1 2">DPG-138</strain>
    </source>
</reference>
<name>A0A1X4NJD2_9RHOB</name>